<dbReference type="eggNOG" id="ENOG50325FQ">
    <property type="taxonomic scope" value="Bacteria"/>
</dbReference>
<organism evidence="3 5">
    <name type="scientific">Enterococcus moraviensis ATCC BAA-383</name>
    <dbReference type="NCBI Taxonomy" id="1158609"/>
    <lineage>
        <taxon>Bacteria</taxon>
        <taxon>Bacillati</taxon>
        <taxon>Bacillota</taxon>
        <taxon>Bacilli</taxon>
        <taxon>Lactobacillales</taxon>
        <taxon>Enterococcaceae</taxon>
        <taxon>Enterococcus</taxon>
    </lineage>
</organism>
<proteinExistence type="predicted"/>
<feature type="signal peptide" evidence="2">
    <location>
        <begin position="1"/>
        <end position="18"/>
    </location>
</feature>
<dbReference type="Proteomes" id="UP000013781">
    <property type="component" value="Unassembled WGS sequence"/>
</dbReference>
<dbReference type="EMBL" id="AJAS01000022">
    <property type="protein sequence ID" value="EOH96850.1"/>
    <property type="molecule type" value="Genomic_DNA"/>
</dbReference>
<evidence type="ECO:0000313" key="4">
    <source>
        <dbReference type="EMBL" id="EOT71535.1"/>
    </source>
</evidence>
<dbReference type="STRING" id="155617.RV09_GL001829"/>
<feature type="compositionally biased region" description="Basic and acidic residues" evidence="1">
    <location>
        <begin position="73"/>
        <end position="82"/>
    </location>
</feature>
<keyword evidence="6" id="KW-1185">Reference proteome</keyword>
<feature type="chain" id="PRO_5039043882" description="Lipoprotein" evidence="2">
    <location>
        <begin position="19"/>
        <end position="295"/>
    </location>
</feature>
<dbReference type="PROSITE" id="PS51257">
    <property type="entry name" value="PROKAR_LIPOPROTEIN"/>
    <property type="match status" value="1"/>
</dbReference>
<evidence type="ECO:0000256" key="1">
    <source>
        <dbReference type="SAM" id="MobiDB-lite"/>
    </source>
</evidence>
<accession>R2SNT7</accession>
<dbReference type="AlphaFoldDB" id="R2SNT7"/>
<evidence type="ECO:0008006" key="7">
    <source>
        <dbReference type="Google" id="ProtNLM"/>
    </source>
</evidence>
<reference evidence="3 5" key="1">
    <citation type="submission" date="2013-02" db="EMBL/GenBank/DDBJ databases">
        <title>The Genome Sequence of Enterococcus moraviensis BAA-383.</title>
        <authorList>
            <consortium name="The Broad Institute Genome Sequencing Platform"/>
            <consortium name="The Broad Institute Genome Sequencing Center for Infectious Disease"/>
            <person name="Earl A.M."/>
            <person name="Gilmore M.S."/>
            <person name="Lebreton F."/>
            <person name="Walker B."/>
            <person name="Young S.K."/>
            <person name="Zeng Q."/>
            <person name="Gargeya S."/>
            <person name="Fitzgerald M."/>
            <person name="Haas B."/>
            <person name="Abouelleil A."/>
            <person name="Alvarado L."/>
            <person name="Arachchi H.M."/>
            <person name="Berlin A.M."/>
            <person name="Chapman S.B."/>
            <person name="Dewar J."/>
            <person name="Goldberg J."/>
            <person name="Griggs A."/>
            <person name="Gujja S."/>
            <person name="Hansen M."/>
            <person name="Howarth C."/>
            <person name="Imamovic A."/>
            <person name="Larimer J."/>
            <person name="McCowan C."/>
            <person name="Murphy C."/>
            <person name="Neiman D."/>
            <person name="Pearson M."/>
            <person name="Priest M."/>
            <person name="Roberts A."/>
            <person name="Saif S."/>
            <person name="Shea T."/>
            <person name="Sisk P."/>
            <person name="Sykes S."/>
            <person name="Wortman J."/>
            <person name="Nusbaum C."/>
            <person name="Birren B."/>
        </authorList>
    </citation>
    <scope>NUCLEOTIDE SEQUENCE [LARGE SCALE GENOMIC DNA]</scope>
    <source>
        <strain evidence="3 5">ATCC BAA-383</strain>
    </source>
</reference>
<dbReference type="EMBL" id="ASWB01000002">
    <property type="protein sequence ID" value="EOT71535.1"/>
    <property type="molecule type" value="Genomic_DNA"/>
</dbReference>
<comment type="caution">
    <text evidence="3">The sequence shown here is derived from an EMBL/GenBank/DDBJ whole genome shotgun (WGS) entry which is preliminary data.</text>
</comment>
<keyword evidence="2" id="KW-0732">Signal</keyword>
<evidence type="ECO:0000256" key="2">
    <source>
        <dbReference type="SAM" id="SignalP"/>
    </source>
</evidence>
<dbReference type="RefSeq" id="WP_010765918.1">
    <property type="nucleotide sequence ID" value="NZ_ASWB01000002.1"/>
</dbReference>
<dbReference type="HOGENOM" id="CLU_077106_0_0_9"/>
<evidence type="ECO:0000313" key="6">
    <source>
        <dbReference type="Proteomes" id="UP000014157"/>
    </source>
</evidence>
<feature type="region of interest" description="Disordered" evidence="1">
    <location>
        <begin position="23"/>
        <end position="92"/>
    </location>
</feature>
<protein>
    <recommendedName>
        <fullName evidence="7">Lipoprotein</fullName>
    </recommendedName>
</protein>
<sequence length="295" mass="31213">MKKKFIYSIILLAGLSLAACGGKGKTVESSTTAKSTEKTSQTTTTETSKNTTKSSMTQSTTKASSSSSSSETKNSESKEPVKSESNTPAKQADAVLSQLSKDFPNDQLPKAILTSQTAEYLTAATTSAADQGNFRVLYYAEDQAIAVNDVAVNDLQPIASFEKKTYGSNEEAAAAVNQIIDNGGNPIDLGYGIKGYQQGAAGSTFLSWQEGNWSLVVRASNIGGEVAEPLAKDAVAYLETAMLPAPQNIGQISLTASISDSYQNNSVVWQKGTIVYTIQHMDALQALKMTVSTTQ</sequence>
<reference evidence="4 6" key="2">
    <citation type="submission" date="2013-03" db="EMBL/GenBank/DDBJ databases">
        <title>The Genome Sequence of Enterococcus moraviensis BAA-383 (PacBio/Illumina hybrid assembly).</title>
        <authorList>
            <consortium name="The Broad Institute Genomics Platform"/>
            <consortium name="The Broad Institute Genome Sequencing Center for Infectious Disease"/>
            <person name="Earl A."/>
            <person name="Russ C."/>
            <person name="Gilmore M."/>
            <person name="Surin D."/>
            <person name="Walker B."/>
            <person name="Young S."/>
            <person name="Zeng Q."/>
            <person name="Gargeya S."/>
            <person name="Fitzgerald M."/>
            <person name="Haas B."/>
            <person name="Abouelleil A."/>
            <person name="Allen A.W."/>
            <person name="Alvarado L."/>
            <person name="Arachchi H.M."/>
            <person name="Berlin A.M."/>
            <person name="Chapman S.B."/>
            <person name="Gainer-Dewar J."/>
            <person name="Goldberg J."/>
            <person name="Griggs A."/>
            <person name="Gujja S."/>
            <person name="Hansen M."/>
            <person name="Howarth C."/>
            <person name="Imamovic A."/>
            <person name="Ireland A."/>
            <person name="Larimer J."/>
            <person name="McCowan C."/>
            <person name="Murphy C."/>
            <person name="Pearson M."/>
            <person name="Poon T.W."/>
            <person name="Priest M."/>
            <person name="Roberts A."/>
            <person name="Saif S."/>
            <person name="Shea T."/>
            <person name="Sisk P."/>
            <person name="Sykes S."/>
            <person name="Wortman J."/>
            <person name="Nusbaum C."/>
            <person name="Birren B."/>
        </authorList>
    </citation>
    <scope>NUCLEOTIDE SEQUENCE [LARGE SCALE GENOMIC DNA]</scope>
    <source>
        <strain evidence="4 6">ATCC BAA-383</strain>
    </source>
</reference>
<name>R2SNT7_9ENTE</name>
<gene>
    <name evidence="4" type="ORF">I586_01337</name>
    <name evidence="3" type="ORF">UAY_02581</name>
</gene>
<dbReference type="PATRIC" id="fig|1158609.3.peg.2509"/>
<dbReference type="OrthoDB" id="2138638at2"/>
<feature type="compositionally biased region" description="Low complexity" evidence="1">
    <location>
        <begin position="27"/>
        <end position="72"/>
    </location>
</feature>
<evidence type="ECO:0000313" key="3">
    <source>
        <dbReference type="EMBL" id="EOH96850.1"/>
    </source>
</evidence>
<dbReference type="Proteomes" id="UP000014157">
    <property type="component" value="Unassembled WGS sequence"/>
</dbReference>
<evidence type="ECO:0000313" key="5">
    <source>
        <dbReference type="Proteomes" id="UP000013781"/>
    </source>
</evidence>